<accession>A0A117R7B5</accession>
<sequence length="177" mass="18677">MTTEEDLTVRRARPDDLPGLVASSAGLFAEDAGTRDPIVDVGWPREHGAASFTAALADPARLVLVVAYDGEVVGHLTGSLTEPSAVRPVKSATLNGLYVRPAHRRARVGARLVEEFLAWAGAQGAVQAEVAAYAANPEAIRFYERQGFGAHAVTLRHVLGRKAEVEAGPNGQTDAVT</sequence>
<reference evidence="2 3" key="1">
    <citation type="submission" date="2015-10" db="EMBL/GenBank/DDBJ databases">
        <title>Draft genome sequence of Streptomyces canus DSM 40017, type strain for the species Streptomyces canus.</title>
        <authorList>
            <person name="Ruckert C."/>
            <person name="Winkler A."/>
            <person name="Kalinowski J."/>
            <person name="Kampfer P."/>
            <person name="Glaeser S."/>
        </authorList>
    </citation>
    <scope>NUCLEOTIDE SEQUENCE [LARGE SCALE GENOMIC DNA]</scope>
    <source>
        <strain evidence="2 3">DSM 40017</strain>
    </source>
</reference>
<dbReference type="Pfam" id="PF00583">
    <property type="entry name" value="Acetyltransf_1"/>
    <property type="match status" value="1"/>
</dbReference>
<keyword evidence="2" id="KW-0808">Transferase</keyword>
<dbReference type="Gene3D" id="3.40.630.30">
    <property type="match status" value="1"/>
</dbReference>
<gene>
    <name evidence="2" type="ORF">AQJ46_04270</name>
</gene>
<organism evidence="2 3">
    <name type="scientific">Streptomyces canus</name>
    <dbReference type="NCBI Taxonomy" id="58343"/>
    <lineage>
        <taxon>Bacteria</taxon>
        <taxon>Bacillati</taxon>
        <taxon>Actinomycetota</taxon>
        <taxon>Actinomycetes</taxon>
        <taxon>Kitasatosporales</taxon>
        <taxon>Streptomycetaceae</taxon>
        <taxon>Streptomyces</taxon>
        <taxon>Streptomyces aurantiacus group</taxon>
    </lineage>
</organism>
<proteinExistence type="predicted"/>
<evidence type="ECO:0000259" key="1">
    <source>
        <dbReference type="PROSITE" id="PS51186"/>
    </source>
</evidence>
<dbReference type="PANTHER" id="PTHR43072">
    <property type="entry name" value="N-ACETYLTRANSFERASE"/>
    <property type="match status" value="1"/>
</dbReference>
<evidence type="ECO:0000313" key="3">
    <source>
        <dbReference type="Proteomes" id="UP000053669"/>
    </source>
</evidence>
<dbReference type="EMBL" id="LMWU01000001">
    <property type="protein sequence ID" value="KUN74923.1"/>
    <property type="molecule type" value="Genomic_DNA"/>
</dbReference>
<dbReference type="AlphaFoldDB" id="A0A117R7B5"/>
<dbReference type="PROSITE" id="PS51186">
    <property type="entry name" value="GNAT"/>
    <property type="match status" value="1"/>
</dbReference>
<dbReference type="STRING" id="58343.AQJ46_04270"/>
<feature type="domain" description="N-acetyltransferase" evidence="1">
    <location>
        <begin position="7"/>
        <end position="172"/>
    </location>
</feature>
<evidence type="ECO:0000313" key="2">
    <source>
        <dbReference type="EMBL" id="KUN74923.1"/>
    </source>
</evidence>
<dbReference type="CDD" id="cd04301">
    <property type="entry name" value="NAT_SF"/>
    <property type="match status" value="1"/>
</dbReference>
<dbReference type="InterPro" id="IPR000182">
    <property type="entry name" value="GNAT_dom"/>
</dbReference>
<dbReference type="RefSeq" id="WP_059204424.1">
    <property type="nucleotide sequence ID" value="NZ_KQ948656.1"/>
</dbReference>
<protein>
    <submittedName>
        <fullName evidence="2">GNAT family acetyltransferase</fullName>
    </submittedName>
</protein>
<dbReference type="InterPro" id="IPR016181">
    <property type="entry name" value="Acyl_CoA_acyltransferase"/>
</dbReference>
<dbReference type="SUPFAM" id="SSF55729">
    <property type="entry name" value="Acyl-CoA N-acyltransferases (Nat)"/>
    <property type="match status" value="1"/>
</dbReference>
<dbReference type="Proteomes" id="UP000053669">
    <property type="component" value="Unassembled WGS sequence"/>
</dbReference>
<dbReference type="GO" id="GO:0016747">
    <property type="term" value="F:acyltransferase activity, transferring groups other than amino-acyl groups"/>
    <property type="evidence" value="ECO:0007669"/>
    <property type="project" value="InterPro"/>
</dbReference>
<comment type="caution">
    <text evidence="2">The sequence shown here is derived from an EMBL/GenBank/DDBJ whole genome shotgun (WGS) entry which is preliminary data.</text>
</comment>
<name>A0A117R7B5_9ACTN</name>